<name>A0AAD4SDG1_9MAGN</name>
<evidence type="ECO:0000256" key="6">
    <source>
        <dbReference type="SAM" id="MobiDB-lite"/>
    </source>
</evidence>
<dbReference type="InterPro" id="IPR045234">
    <property type="entry name" value="Unkempt-like"/>
</dbReference>
<dbReference type="Pfam" id="PF25512">
    <property type="entry name" value="zf-CCCH_AtC3H23"/>
    <property type="match status" value="1"/>
</dbReference>
<gene>
    <name evidence="8" type="ORF">MKW98_025760</name>
</gene>
<evidence type="ECO:0000256" key="3">
    <source>
        <dbReference type="ARBA" id="ARBA00022833"/>
    </source>
</evidence>
<dbReference type="SMART" id="SM00356">
    <property type="entry name" value="ZnF_C3H1"/>
    <property type="match status" value="2"/>
</dbReference>
<reference evidence="8" key="1">
    <citation type="submission" date="2022-04" db="EMBL/GenBank/DDBJ databases">
        <title>A functionally conserved STORR gene fusion in Papaver species that diverged 16.8 million years ago.</title>
        <authorList>
            <person name="Catania T."/>
        </authorList>
    </citation>
    <scope>NUCLEOTIDE SEQUENCE</scope>
    <source>
        <strain evidence="8">S-188037</strain>
    </source>
</reference>
<dbReference type="Gene3D" id="3.30.1370.210">
    <property type="match status" value="1"/>
</dbReference>
<dbReference type="PANTHER" id="PTHR14493:SF109">
    <property type="entry name" value="ZINC FINGER CCCH DOMAIN-CONTAINING PROTEIN 54"/>
    <property type="match status" value="1"/>
</dbReference>
<dbReference type="EMBL" id="JAJJMB010011896">
    <property type="protein sequence ID" value="KAI3895969.1"/>
    <property type="molecule type" value="Genomic_DNA"/>
</dbReference>
<dbReference type="PROSITE" id="PS50103">
    <property type="entry name" value="ZF_C3H1"/>
    <property type="match status" value="1"/>
</dbReference>
<keyword evidence="1 5" id="KW-0479">Metal-binding</keyword>
<evidence type="ECO:0000256" key="4">
    <source>
        <dbReference type="ARBA" id="ARBA00023125"/>
    </source>
</evidence>
<dbReference type="InterPro" id="IPR057444">
    <property type="entry name" value="Znf-CCCH_AtC3H23-like"/>
</dbReference>
<evidence type="ECO:0000259" key="7">
    <source>
        <dbReference type="PROSITE" id="PS50103"/>
    </source>
</evidence>
<accession>A0AAD4SDG1</accession>
<comment type="caution">
    <text evidence="8">The sequence shown here is derived from an EMBL/GenBank/DDBJ whole genome shotgun (WGS) entry which is preliminary data.</text>
</comment>
<feature type="domain" description="C3H1-type" evidence="7">
    <location>
        <begin position="85"/>
        <end position="112"/>
    </location>
</feature>
<dbReference type="PANTHER" id="PTHR14493">
    <property type="entry name" value="UNKEMPT FAMILY MEMBER"/>
    <property type="match status" value="1"/>
</dbReference>
<keyword evidence="2 5" id="KW-0863">Zinc-finger</keyword>
<keyword evidence="4" id="KW-0238">DNA-binding</keyword>
<protein>
    <recommendedName>
        <fullName evidence="7">C3H1-type domain-containing protein</fullName>
    </recommendedName>
</protein>
<evidence type="ECO:0000313" key="8">
    <source>
        <dbReference type="EMBL" id="KAI3895969.1"/>
    </source>
</evidence>
<evidence type="ECO:0000256" key="5">
    <source>
        <dbReference type="PROSITE-ProRule" id="PRU00723"/>
    </source>
</evidence>
<keyword evidence="3 5" id="KW-0862">Zinc</keyword>
<proteinExistence type="predicted"/>
<feature type="compositionally biased region" description="Acidic residues" evidence="6">
    <location>
        <begin position="222"/>
        <end position="237"/>
    </location>
</feature>
<organism evidence="8 9">
    <name type="scientific">Papaver atlanticum</name>
    <dbReference type="NCBI Taxonomy" id="357466"/>
    <lineage>
        <taxon>Eukaryota</taxon>
        <taxon>Viridiplantae</taxon>
        <taxon>Streptophyta</taxon>
        <taxon>Embryophyta</taxon>
        <taxon>Tracheophyta</taxon>
        <taxon>Spermatophyta</taxon>
        <taxon>Magnoliopsida</taxon>
        <taxon>Ranunculales</taxon>
        <taxon>Papaveraceae</taxon>
        <taxon>Papaveroideae</taxon>
        <taxon>Papaver</taxon>
    </lineage>
</organism>
<dbReference type="Proteomes" id="UP001202328">
    <property type="component" value="Unassembled WGS sequence"/>
</dbReference>
<sequence length="265" mass="31311">MYRGIHPSFIDISEAQFAEILSATNLLDTGNSVYIDGDVIYNNDEFRMFIFKIKKCPKSRSHDWTECPYAHRNEKARRRDPRKFRYSGIACSEFRSGECKKGDLCEFAHGIFEFWLHPSRYRTRLCNAGMFCRRKVCFFAHSVEQLRPETKYKTKHSCCSKNEKSNAVRSIPESSSRSGRRMVYTQQMELVMMSNEYCHHPLSIKEDWEFLDTFRGLKIEEVEEEEEEEDDDDDDNEGDHQVIRNFSYDIPELTPDIDWVSELVN</sequence>
<evidence type="ECO:0000256" key="1">
    <source>
        <dbReference type="ARBA" id="ARBA00022723"/>
    </source>
</evidence>
<evidence type="ECO:0000256" key="2">
    <source>
        <dbReference type="ARBA" id="ARBA00022771"/>
    </source>
</evidence>
<dbReference type="GO" id="GO:0003677">
    <property type="term" value="F:DNA binding"/>
    <property type="evidence" value="ECO:0007669"/>
    <property type="project" value="UniProtKB-KW"/>
</dbReference>
<feature type="region of interest" description="Disordered" evidence="6">
    <location>
        <begin position="222"/>
        <end position="247"/>
    </location>
</feature>
<keyword evidence="9" id="KW-1185">Reference proteome</keyword>
<dbReference type="GO" id="GO:0008270">
    <property type="term" value="F:zinc ion binding"/>
    <property type="evidence" value="ECO:0007669"/>
    <property type="project" value="UniProtKB-KW"/>
</dbReference>
<dbReference type="InterPro" id="IPR000571">
    <property type="entry name" value="Znf_CCCH"/>
</dbReference>
<dbReference type="AlphaFoldDB" id="A0AAD4SDG1"/>
<evidence type="ECO:0000313" key="9">
    <source>
        <dbReference type="Proteomes" id="UP001202328"/>
    </source>
</evidence>
<feature type="zinc finger region" description="C3H1-type" evidence="5">
    <location>
        <begin position="85"/>
        <end position="112"/>
    </location>
</feature>